<dbReference type="InterPro" id="IPR011701">
    <property type="entry name" value="MFS"/>
</dbReference>
<evidence type="ECO:0000256" key="3">
    <source>
        <dbReference type="ARBA" id="ARBA00022448"/>
    </source>
</evidence>
<keyword evidence="3" id="KW-0813">Transport</keyword>
<keyword evidence="6 10" id="KW-1133">Transmembrane helix</keyword>
<feature type="transmembrane region" description="Helical" evidence="10">
    <location>
        <begin position="208"/>
        <end position="228"/>
    </location>
</feature>
<dbReference type="GO" id="GO:0046677">
    <property type="term" value="P:response to antibiotic"/>
    <property type="evidence" value="ECO:0007669"/>
    <property type="project" value="UniProtKB-KW"/>
</dbReference>
<dbReference type="PANTHER" id="PTHR42718">
    <property type="entry name" value="MAJOR FACILITATOR SUPERFAMILY MULTIDRUG TRANSPORTER MFSC"/>
    <property type="match status" value="1"/>
</dbReference>
<dbReference type="InterPro" id="IPR020846">
    <property type="entry name" value="MFS_dom"/>
</dbReference>
<dbReference type="GO" id="GO:0005886">
    <property type="term" value="C:plasma membrane"/>
    <property type="evidence" value="ECO:0007669"/>
    <property type="project" value="UniProtKB-SubCell"/>
</dbReference>
<evidence type="ECO:0000259" key="11">
    <source>
        <dbReference type="PROSITE" id="PS50850"/>
    </source>
</evidence>
<feature type="transmembrane region" description="Helical" evidence="10">
    <location>
        <begin position="308"/>
        <end position="331"/>
    </location>
</feature>
<feature type="transmembrane region" description="Helical" evidence="10">
    <location>
        <begin position="343"/>
        <end position="362"/>
    </location>
</feature>
<dbReference type="Pfam" id="PF07690">
    <property type="entry name" value="MFS_1"/>
    <property type="match status" value="1"/>
</dbReference>
<evidence type="ECO:0000256" key="9">
    <source>
        <dbReference type="SAM" id="MobiDB-lite"/>
    </source>
</evidence>
<evidence type="ECO:0000256" key="8">
    <source>
        <dbReference type="ARBA" id="ARBA00023251"/>
    </source>
</evidence>
<dbReference type="PROSITE" id="PS50850">
    <property type="entry name" value="MFS"/>
    <property type="match status" value="1"/>
</dbReference>
<evidence type="ECO:0000313" key="12">
    <source>
        <dbReference type="EMBL" id="WTW73202.1"/>
    </source>
</evidence>
<dbReference type="NCBIfam" id="TIGR00711">
    <property type="entry name" value="efflux_EmrB"/>
    <property type="match status" value="1"/>
</dbReference>
<feature type="region of interest" description="Disordered" evidence="9">
    <location>
        <begin position="465"/>
        <end position="507"/>
    </location>
</feature>
<organism evidence="12">
    <name type="scientific">Streptomyces sp. NBC_00008</name>
    <dbReference type="NCBI Taxonomy" id="2903610"/>
    <lineage>
        <taxon>Bacteria</taxon>
        <taxon>Bacillati</taxon>
        <taxon>Actinomycetota</taxon>
        <taxon>Actinomycetes</taxon>
        <taxon>Kitasatosporales</taxon>
        <taxon>Streptomycetaceae</taxon>
        <taxon>Streptomyces</taxon>
    </lineage>
</organism>
<keyword evidence="4" id="KW-1003">Cell membrane</keyword>
<feature type="transmembrane region" description="Helical" evidence="10">
    <location>
        <begin position="234"/>
        <end position="256"/>
    </location>
</feature>
<accession>A0AAU2W0S8</accession>
<feature type="transmembrane region" description="Helical" evidence="10">
    <location>
        <begin position="400"/>
        <end position="425"/>
    </location>
</feature>
<evidence type="ECO:0000256" key="5">
    <source>
        <dbReference type="ARBA" id="ARBA00022692"/>
    </source>
</evidence>
<keyword evidence="5 10" id="KW-0812">Transmembrane</keyword>
<dbReference type="AlphaFoldDB" id="A0AAU2W0S8"/>
<feature type="transmembrane region" description="Helical" evidence="10">
    <location>
        <begin position="21"/>
        <end position="43"/>
    </location>
</feature>
<feature type="domain" description="Major facilitator superfamily (MFS) profile" evidence="11">
    <location>
        <begin position="21"/>
        <end position="467"/>
    </location>
</feature>
<gene>
    <name evidence="12" type="ORF">OG398_35710</name>
</gene>
<name>A0AAU2W0S8_9ACTN</name>
<dbReference type="PRINTS" id="PR01036">
    <property type="entry name" value="TCRTETB"/>
</dbReference>
<feature type="compositionally biased region" description="Gly residues" evidence="9">
    <location>
        <begin position="480"/>
        <end position="496"/>
    </location>
</feature>
<feature type="transmembrane region" description="Helical" evidence="10">
    <location>
        <begin position="112"/>
        <end position="133"/>
    </location>
</feature>
<dbReference type="InterPro" id="IPR004638">
    <property type="entry name" value="EmrB-like"/>
</dbReference>
<comment type="subcellular location">
    <subcellularLocation>
        <location evidence="1">Cell membrane</location>
        <topology evidence="1">Multi-pass membrane protein</topology>
    </subcellularLocation>
</comment>
<sequence>MPDIKAEGGGPARLDAPLLTLVGVMVLGGMMSYLDATIVNVGISTLGGELHATLATIEWVTTGYLLAVALAIPVAGWAVVRFGAKRVWLLGLSVFLIGSALCALARNAESLIAFRVVQGLGGGMVDPVMMTVVAGAAGPARIGRVMGLVSVPITLGPVVGPVIGGLLLDNFSWEWMFLVNIPFALAAIVLAVRVLPADPPPSGDRVPIDALGVALLSPGFAALVYALSRAGGDGFGSTGVIAGLSVGIALFAAYAVHALRTKATPLLDLRLFAHRGFGASVATMFLLGGGLFSLLFLLPLYYQRVHGHGVLASGLLLAPLGLGTLIGMPVAGSLADRAGARRLVPVGALLIGAGALVFTQSGPGTSQIALTAAQFAAGLGMGLVGAPTMGSVYRTVPGGAVAGATGAVFILNQIGASLGIAVVALILQGGGAHAAPTPGSYRDAFWWPVAAAVVVFAAGLLLPGRPRPEPDTPEAAGAKAEGGGEGGDATSGGGVGTPETRPVTDRA</sequence>
<dbReference type="PANTHER" id="PTHR42718:SF9">
    <property type="entry name" value="MAJOR FACILITATOR SUPERFAMILY MULTIDRUG TRANSPORTER MFSC"/>
    <property type="match status" value="1"/>
</dbReference>
<feature type="transmembrane region" description="Helical" evidence="10">
    <location>
        <begin position="145"/>
        <end position="163"/>
    </location>
</feature>
<feature type="transmembrane region" description="Helical" evidence="10">
    <location>
        <begin position="87"/>
        <end position="106"/>
    </location>
</feature>
<protein>
    <submittedName>
        <fullName evidence="12">DHA2 family efflux MFS transporter permease subunit</fullName>
    </submittedName>
</protein>
<feature type="transmembrane region" description="Helical" evidence="10">
    <location>
        <begin position="63"/>
        <end position="80"/>
    </location>
</feature>
<keyword evidence="7 10" id="KW-0472">Membrane</keyword>
<feature type="transmembrane region" description="Helical" evidence="10">
    <location>
        <begin position="445"/>
        <end position="462"/>
    </location>
</feature>
<dbReference type="EMBL" id="CP108313">
    <property type="protein sequence ID" value="WTW73202.1"/>
    <property type="molecule type" value="Genomic_DNA"/>
</dbReference>
<evidence type="ECO:0000256" key="6">
    <source>
        <dbReference type="ARBA" id="ARBA00022989"/>
    </source>
</evidence>
<keyword evidence="8" id="KW-0046">Antibiotic resistance</keyword>
<dbReference type="GO" id="GO:0022857">
    <property type="term" value="F:transmembrane transporter activity"/>
    <property type="evidence" value="ECO:0007669"/>
    <property type="project" value="InterPro"/>
</dbReference>
<feature type="transmembrane region" description="Helical" evidence="10">
    <location>
        <begin position="175"/>
        <end position="196"/>
    </location>
</feature>
<evidence type="ECO:0000256" key="1">
    <source>
        <dbReference type="ARBA" id="ARBA00004651"/>
    </source>
</evidence>
<feature type="transmembrane region" description="Helical" evidence="10">
    <location>
        <begin position="277"/>
        <end position="302"/>
    </location>
</feature>
<evidence type="ECO:0000256" key="4">
    <source>
        <dbReference type="ARBA" id="ARBA00022475"/>
    </source>
</evidence>
<dbReference type="InterPro" id="IPR036259">
    <property type="entry name" value="MFS_trans_sf"/>
</dbReference>
<dbReference type="SUPFAM" id="SSF103473">
    <property type="entry name" value="MFS general substrate transporter"/>
    <property type="match status" value="1"/>
</dbReference>
<proteinExistence type="inferred from homology"/>
<evidence type="ECO:0000256" key="7">
    <source>
        <dbReference type="ARBA" id="ARBA00023136"/>
    </source>
</evidence>
<evidence type="ECO:0000256" key="10">
    <source>
        <dbReference type="SAM" id="Phobius"/>
    </source>
</evidence>
<evidence type="ECO:0000256" key="2">
    <source>
        <dbReference type="ARBA" id="ARBA00008537"/>
    </source>
</evidence>
<reference evidence="12" key="1">
    <citation type="submission" date="2022-10" db="EMBL/GenBank/DDBJ databases">
        <title>The complete genomes of actinobacterial strains from the NBC collection.</title>
        <authorList>
            <person name="Joergensen T.S."/>
            <person name="Alvarez Arevalo M."/>
            <person name="Sterndorff E.B."/>
            <person name="Faurdal D."/>
            <person name="Vuksanovic O."/>
            <person name="Mourched A.-S."/>
            <person name="Charusanti P."/>
            <person name="Shaw S."/>
            <person name="Blin K."/>
            <person name="Weber T."/>
        </authorList>
    </citation>
    <scope>NUCLEOTIDE SEQUENCE</scope>
    <source>
        <strain evidence="12">NBC_00008</strain>
    </source>
</reference>
<dbReference type="Gene3D" id="1.20.1250.20">
    <property type="entry name" value="MFS general substrate transporter like domains"/>
    <property type="match status" value="1"/>
</dbReference>
<feature type="transmembrane region" description="Helical" evidence="10">
    <location>
        <begin position="368"/>
        <end position="388"/>
    </location>
</feature>
<comment type="similarity">
    <text evidence="2">Belongs to the major facilitator superfamily. EmrB family.</text>
</comment>
<dbReference type="Gene3D" id="1.20.1720.10">
    <property type="entry name" value="Multidrug resistance protein D"/>
    <property type="match status" value="1"/>
</dbReference>